<dbReference type="InterPro" id="IPR050833">
    <property type="entry name" value="Poly_Biosynth_Transport"/>
</dbReference>
<evidence type="ECO:0000256" key="1">
    <source>
        <dbReference type="ARBA" id="ARBA00004651"/>
    </source>
</evidence>
<name>A0A1M7MCH7_9FLAO</name>
<comment type="subcellular location">
    <subcellularLocation>
        <location evidence="1">Cell membrane</location>
        <topology evidence="1">Multi-pass membrane protein</topology>
    </subcellularLocation>
</comment>
<feature type="transmembrane region" description="Helical" evidence="6">
    <location>
        <begin position="358"/>
        <end position="376"/>
    </location>
</feature>
<keyword evidence="8" id="KW-1185">Reference proteome</keyword>
<keyword evidence="5 6" id="KW-0472">Membrane</keyword>
<feature type="transmembrane region" description="Helical" evidence="6">
    <location>
        <begin position="150"/>
        <end position="169"/>
    </location>
</feature>
<dbReference type="STRING" id="178356.SAMN05216269_10872"/>
<dbReference type="EMBL" id="FRCL01000008">
    <property type="protein sequence ID" value="SHM88516.1"/>
    <property type="molecule type" value="Genomic_DNA"/>
</dbReference>
<evidence type="ECO:0000313" key="7">
    <source>
        <dbReference type="EMBL" id="SHM88516.1"/>
    </source>
</evidence>
<sequence>MSMNLSRTRLNLISNFFYIGVMKFLNIGSKYILVGYLIRVLGENGYGTLTWVDSIVQYFIMLMNFGFDLYAAKYVVENKNNHKELNKAISCIYYIKGILFLISFILLVPLTFNIEINNIINLIFLMMIMGIGEVLTPIWFFQGIEKMKTITVITFFSKLILVLLTFFFIKNNADIQLYILFLVITNIIWGFLGFLMMKKEANFKFVAVTFDLIKSYLKEGYLFFIGKFSTFLFNLGTIFLIGYLFTKGQVAGFDIAIKIVFVFIIPFEILHQALFPVIIRGVSKNLLQKITIATFIISTITSLLLYVFSENVIVIFGGIEMYKYSYVLNLLLILIPIVSLTIVIGNCILVANGYYKQYNWSLIISAIVFIFLLVVLKTSNQLNFLNVIMIRVLVDFIQLLIRFYYNFKFKII</sequence>
<dbReference type="Proteomes" id="UP000184092">
    <property type="component" value="Unassembled WGS sequence"/>
</dbReference>
<dbReference type="Pfam" id="PF01943">
    <property type="entry name" value="Polysacc_synt"/>
    <property type="match status" value="1"/>
</dbReference>
<dbReference type="GO" id="GO:0005886">
    <property type="term" value="C:plasma membrane"/>
    <property type="evidence" value="ECO:0007669"/>
    <property type="project" value="UniProtKB-SubCell"/>
</dbReference>
<keyword evidence="3 6" id="KW-0812">Transmembrane</keyword>
<evidence type="ECO:0000256" key="6">
    <source>
        <dbReference type="SAM" id="Phobius"/>
    </source>
</evidence>
<reference evidence="8" key="1">
    <citation type="submission" date="2016-11" db="EMBL/GenBank/DDBJ databases">
        <authorList>
            <person name="Varghese N."/>
            <person name="Submissions S."/>
        </authorList>
    </citation>
    <scope>NUCLEOTIDE SEQUENCE [LARGE SCALE GENOMIC DNA]</scope>
    <source>
        <strain evidence="8">CGMCC 1.2749</strain>
    </source>
</reference>
<feature type="transmembrane region" description="Helical" evidence="6">
    <location>
        <begin position="290"/>
        <end position="308"/>
    </location>
</feature>
<evidence type="ECO:0000256" key="2">
    <source>
        <dbReference type="ARBA" id="ARBA00022475"/>
    </source>
</evidence>
<dbReference type="InterPro" id="IPR002797">
    <property type="entry name" value="Polysacc_synth"/>
</dbReference>
<feature type="transmembrane region" description="Helical" evidence="6">
    <location>
        <begin position="119"/>
        <end position="141"/>
    </location>
</feature>
<dbReference type="OrthoDB" id="9815702at2"/>
<feature type="transmembrane region" description="Helical" evidence="6">
    <location>
        <begin position="255"/>
        <end position="278"/>
    </location>
</feature>
<keyword evidence="4 6" id="KW-1133">Transmembrane helix</keyword>
<feature type="transmembrane region" description="Helical" evidence="6">
    <location>
        <begin position="175"/>
        <end position="195"/>
    </location>
</feature>
<organism evidence="7 8">
    <name type="scientific">Flavobacterium xinjiangense</name>
    <dbReference type="NCBI Taxonomy" id="178356"/>
    <lineage>
        <taxon>Bacteria</taxon>
        <taxon>Pseudomonadati</taxon>
        <taxon>Bacteroidota</taxon>
        <taxon>Flavobacteriia</taxon>
        <taxon>Flavobacteriales</taxon>
        <taxon>Flavobacteriaceae</taxon>
        <taxon>Flavobacterium</taxon>
    </lineage>
</organism>
<evidence type="ECO:0000256" key="3">
    <source>
        <dbReference type="ARBA" id="ARBA00022692"/>
    </source>
</evidence>
<dbReference type="PANTHER" id="PTHR30250:SF11">
    <property type="entry name" value="O-ANTIGEN TRANSPORTER-RELATED"/>
    <property type="match status" value="1"/>
</dbReference>
<feature type="transmembrane region" description="Helical" evidence="6">
    <location>
        <begin position="221"/>
        <end position="243"/>
    </location>
</feature>
<feature type="transmembrane region" description="Helical" evidence="6">
    <location>
        <begin position="88"/>
        <end position="107"/>
    </location>
</feature>
<accession>A0A1M7MCH7</accession>
<protein>
    <submittedName>
        <fullName evidence="7">Polysaccharide transporter, PST family</fullName>
    </submittedName>
</protein>
<dbReference type="AlphaFoldDB" id="A0A1M7MCH7"/>
<feature type="transmembrane region" description="Helical" evidence="6">
    <location>
        <begin position="58"/>
        <end position="76"/>
    </location>
</feature>
<gene>
    <name evidence="7" type="ORF">SAMN05216269_10872</name>
</gene>
<feature type="transmembrane region" description="Helical" evidence="6">
    <location>
        <begin position="328"/>
        <end position="351"/>
    </location>
</feature>
<dbReference type="PANTHER" id="PTHR30250">
    <property type="entry name" value="PST FAMILY PREDICTED COLANIC ACID TRANSPORTER"/>
    <property type="match status" value="1"/>
</dbReference>
<keyword evidence="2" id="KW-1003">Cell membrane</keyword>
<evidence type="ECO:0000313" key="8">
    <source>
        <dbReference type="Proteomes" id="UP000184092"/>
    </source>
</evidence>
<feature type="transmembrane region" description="Helical" evidence="6">
    <location>
        <begin position="12"/>
        <end position="38"/>
    </location>
</feature>
<feature type="transmembrane region" description="Helical" evidence="6">
    <location>
        <begin position="382"/>
        <end position="405"/>
    </location>
</feature>
<evidence type="ECO:0000256" key="5">
    <source>
        <dbReference type="ARBA" id="ARBA00023136"/>
    </source>
</evidence>
<evidence type="ECO:0000256" key="4">
    <source>
        <dbReference type="ARBA" id="ARBA00022989"/>
    </source>
</evidence>
<proteinExistence type="predicted"/>